<proteinExistence type="predicted"/>
<comment type="caution">
    <text evidence="2">The sequence shown here is derived from an EMBL/GenBank/DDBJ whole genome shotgun (WGS) entry which is preliminary data.</text>
</comment>
<evidence type="ECO:0000313" key="3">
    <source>
        <dbReference type="Proteomes" id="UP000265520"/>
    </source>
</evidence>
<feature type="compositionally biased region" description="Polar residues" evidence="1">
    <location>
        <begin position="1"/>
        <end position="17"/>
    </location>
</feature>
<dbReference type="AlphaFoldDB" id="A0A392UM25"/>
<evidence type="ECO:0000313" key="2">
    <source>
        <dbReference type="EMBL" id="MCI72805.1"/>
    </source>
</evidence>
<keyword evidence="3" id="KW-1185">Reference proteome</keyword>
<dbReference type="Proteomes" id="UP000265520">
    <property type="component" value="Unassembled WGS sequence"/>
</dbReference>
<feature type="region of interest" description="Disordered" evidence="1">
    <location>
        <begin position="1"/>
        <end position="59"/>
    </location>
</feature>
<organism evidence="2 3">
    <name type="scientific">Trifolium medium</name>
    <dbReference type="NCBI Taxonomy" id="97028"/>
    <lineage>
        <taxon>Eukaryota</taxon>
        <taxon>Viridiplantae</taxon>
        <taxon>Streptophyta</taxon>
        <taxon>Embryophyta</taxon>
        <taxon>Tracheophyta</taxon>
        <taxon>Spermatophyta</taxon>
        <taxon>Magnoliopsida</taxon>
        <taxon>eudicotyledons</taxon>
        <taxon>Gunneridae</taxon>
        <taxon>Pentapetalae</taxon>
        <taxon>rosids</taxon>
        <taxon>fabids</taxon>
        <taxon>Fabales</taxon>
        <taxon>Fabaceae</taxon>
        <taxon>Papilionoideae</taxon>
        <taxon>50 kb inversion clade</taxon>
        <taxon>NPAAA clade</taxon>
        <taxon>Hologalegina</taxon>
        <taxon>IRL clade</taxon>
        <taxon>Trifolieae</taxon>
        <taxon>Trifolium</taxon>
    </lineage>
</organism>
<sequence length="59" mass="6221">MVVTGTTSVNASPTPSIEITHYKRGRGDDLEDTTSRKNQKIDAIGSSLGTGLHKPQPGV</sequence>
<name>A0A392UM25_9FABA</name>
<protein>
    <submittedName>
        <fullName evidence="2">Uncharacterized protein</fullName>
    </submittedName>
</protein>
<dbReference type="EMBL" id="LXQA010825570">
    <property type="protein sequence ID" value="MCI72805.1"/>
    <property type="molecule type" value="Genomic_DNA"/>
</dbReference>
<reference evidence="2 3" key="1">
    <citation type="journal article" date="2018" name="Front. Plant Sci.">
        <title>Red Clover (Trifolium pratense) and Zigzag Clover (T. medium) - A Picture of Genomic Similarities and Differences.</title>
        <authorList>
            <person name="Dluhosova J."/>
            <person name="Istvanek J."/>
            <person name="Nedelnik J."/>
            <person name="Repkova J."/>
        </authorList>
    </citation>
    <scope>NUCLEOTIDE SEQUENCE [LARGE SCALE GENOMIC DNA]</scope>
    <source>
        <strain evidence="3">cv. 10/8</strain>
        <tissue evidence="2">Leaf</tissue>
    </source>
</reference>
<evidence type="ECO:0000256" key="1">
    <source>
        <dbReference type="SAM" id="MobiDB-lite"/>
    </source>
</evidence>
<feature type="non-terminal residue" evidence="2">
    <location>
        <position position="59"/>
    </location>
</feature>
<accession>A0A392UM25</accession>